<evidence type="ECO:0000313" key="1">
    <source>
        <dbReference type="EMBL" id="GGF81511.1"/>
    </source>
</evidence>
<dbReference type="RefSeq" id="WP_188717265.1">
    <property type="nucleotide sequence ID" value="NZ_BMIV01000036.1"/>
</dbReference>
<gene>
    <name evidence="1" type="ORF">GCM10011402_37660</name>
</gene>
<protein>
    <submittedName>
        <fullName evidence="1">Uncharacterized protein</fullName>
    </submittedName>
</protein>
<name>A0ABQ1VMV1_9RHOB</name>
<dbReference type="EMBL" id="BMIV01000036">
    <property type="protein sequence ID" value="GGF81511.1"/>
    <property type="molecule type" value="Genomic_DNA"/>
</dbReference>
<comment type="caution">
    <text evidence="1">The sequence shown here is derived from an EMBL/GenBank/DDBJ whole genome shotgun (WGS) entry which is preliminary data.</text>
</comment>
<proteinExistence type="predicted"/>
<evidence type="ECO:0000313" key="2">
    <source>
        <dbReference type="Proteomes" id="UP000640509"/>
    </source>
</evidence>
<keyword evidence="2" id="KW-1185">Reference proteome</keyword>
<accession>A0ABQ1VMV1</accession>
<sequence length="73" mass="8280">MAHNGETEIEMVQRHIRQGEEIVTSQRKIVASLPPDSALEKTARQLLVQFEDALENHRAHLTRLLNQNPEAGL</sequence>
<reference evidence="2" key="1">
    <citation type="journal article" date="2019" name="Int. J. Syst. Evol. Microbiol.">
        <title>The Global Catalogue of Microorganisms (GCM) 10K type strain sequencing project: providing services to taxonomists for standard genome sequencing and annotation.</title>
        <authorList>
            <consortium name="The Broad Institute Genomics Platform"/>
            <consortium name="The Broad Institute Genome Sequencing Center for Infectious Disease"/>
            <person name="Wu L."/>
            <person name="Ma J."/>
        </authorList>
    </citation>
    <scope>NUCLEOTIDE SEQUENCE [LARGE SCALE GENOMIC DNA]</scope>
    <source>
        <strain evidence="2">CGMCC 1.15419</strain>
    </source>
</reference>
<dbReference type="Proteomes" id="UP000640509">
    <property type="component" value="Unassembled WGS sequence"/>
</dbReference>
<organism evidence="1 2">
    <name type="scientific">Paracoccus acridae</name>
    <dbReference type="NCBI Taxonomy" id="1795310"/>
    <lineage>
        <taxon>Bacteria</taxon>
        <taxon>Pseudomonadati</taxon>
        <taxon>Pseudomonadota</taxon>
        <taxon>Alphaproteobacteria</taxon>
        <taxon>Rhodobacterales</taxon>
        <taxon>Paracoccaceae</taxon>
        <taxon>Paracoccus</taxon>
    </lineage>
</organism>